<accession>A0A0C3RVG2</accession>
<dbReference type="GO" id="GO:0005737">
    <property type="term" value="C:cytoplasm"/>
    <property type="evidence" value="ECO:0007669"/>
    <property type="project" value="TreeGrafter"/>
</dbReference>
<comment type="similarity">
    <text evidence="1">Belongs to the peptidase C14B family.</text>
</comment>
<keyword evidence="2" id="KW-0053">Apoptosis</keyword>
<keyword evidence="3" id="KW-0788">Thiol protease</keyword>
<dbReference type="AlphaFoldDB" id="A0A0C3RVG2"/>
<dbReference type="Gene3D" id="3.40.50.12660">
    <property type="match status" value="1"/>
</dbReference>
<feature type="region of interest" description="Disordered" evidence="4">
    <location>
        <begin position="1"/>
        <end position="48"/>
    </location>
</feature>
<dbReference type="GO" id="GO:0006508">
    <property type="term" value="P:proteolysis"/>
    <property type="evidence" value="ECO:0007669"/>
    <property type="project" value="InterPro"/>
</dbReference>
<dbReference type="GO" id="GO:0004197">
    <property type="term" value="F:cysteine-type endopeptidase activity"/>
    <property type="evidence" value="ECO:0007669"/>
    <property type="project" value="InterPro"/>
</dbReference>
<gene>
    <name evidence="6" type="ORF">PHLGIDRAFT_36523</name>
</gene>
<dbReference type="Proteomes" id="UP000053257">
    <property type="component" value="Unassembled WGS sequence"/>
</dbReference>
<reference evidence="6 7" key="1">
    <citation type="journal article" date="2014" name="PLoS Genet.">
        <title>Analysis of the Phlebiopsis gigantea genome, transcriptome and secretome provides insight into its pioneer colonization strategies of wood.</title>
        <authorList>
            <person name="Hori C."/>
            <person name="Ishida T."/>
            <person name="Igarashi K."/>
            <person name="Samejima M."/>
            <person name="Suzuki H."/>
            <person name="Master E."/>
            <person name="Ferreira P."/>
            <person name="Ruiz-Duenas F.J."/>
            <person name="Held B."/>
            <person name="Canessa P."/>
            <person name="Larrondo L.F."/>
            <person name="Schmoll M."/>
            <person name="Druzhinina I.S."/>
            <person name="Kubicek C.P."/>
            <person name="Gaskell J.A."/>
            <person name="Kersten P."/>
            <person name="St John F."/>
            <person name="Glasner J."/>
            <person name="Sabat G."/>
            <person name="Splinter BonDurant S."/>
            <person name="Syed K."/>
            <person name="Yadav J."/>
            <person name="Mgbeahuruike A.C."/>
            <person name="Kovalchuk A."/>
            <person name="Asiegbu F.O."/>
            <person name="Lackner G."/>
            <person name="Hoffmeister D."/>
            <person name="Rencoret J."/>
            <person name="Gutierrez A."/>
            <person name="Sun H."/>
            <person name="Lindquist E."/>
            <person name="Barry K."/>
            <person name="Riley R."/>
            <person name="Grigoriev I.V."/>
            <person name="Henrissat B."/>
            <person name="Kues U."/>
            <person name="Berka R.M."/>
            <person name="Martinez A.T."/>
            <person name="Covert S.F."/>
            <person name="Blanchette R.A."/>
            <person name="Cullen D."/>
        </authorList>
    </citation>
    <scope>NUCLEOTIDE SEQUENCE [LARGE SCALE GENOMIC DNA]</scope>
    <source>
        <strain evidence="6 7">11061_1 CR5-6</strain>
    </source>
</reference>
<dbReference type="EMBL" id="KN840548">
    <property type="protein sequence ID" value="KIP05261.1"/>
    <property type="molecule type" value="Genomic_DNA"/>
</dbReference>
<feature type="region of interest" description="Disordered" evidence="4">
    <location>
        <begin position="77"/>
        <end position="163"/>
    </location>
</feature>
<dbReference type="InterPro" id="IPR050452">
    <property type="entry name" value="Metacaspase"/>
</dbReference>
<keyword evidence="3" id="KW-0378">Hydrolase</keyword>
<dbReference type="OrthoDB" id="3223806at2759"/>
<sequence length="382" mass="42492">MMWDFGDQTYTPGDPPQRTRAIEYTPQQSTYPPLADAPTPFMPLTRSVAPRYEATSSYTSSGSDIYNIPRSQGPVEIDITYDGTSHHHHHSSHRRHSHSATHHHTRPSGAVAQVHPSSYQPPPPVRYDPPAAQPSRRSHSRPSGAAAQTQSNAYPSAAPVQHNQPAPAHRFFQYSKCTGRKKALCIGINYYGMKEELKGCINDAKDVASFLINHWGYKSQDIVVLSDDASDPRQRPTRQNIIDAMHWLVKDAHRHDSLFFHYSGHGSQVKDLDGDEVDGFDEVILPVDFRKSGIITDDLMHEIMVHPLPPGCRLTAIYDVRRSLPLRAPTHSPQSTVLPLRHGPRCCRDCVKLCSKIVFQGSESGLVDKAACHTAASGHSLR</sequence>
<evidence type="ECO:0000313" key="6">
    <source>
        <dbReference type="EMBL" id="KIP05261.1"/>
    </source>
</evidence>
<dbReference type="GO" id="GO:0006915">
    <property type="term" value="P:apoptotic process"/>
    <property type="evidence" value="ECO:0007669"/>
    <property type="project" value="UniProtKB-KW"/>
</dbReference>
<feature type="domain" description="Peptidase C14 caspase" evidence="5">
    <location>
        <begin position="180"/>
        <end position="320"/>
    </location>
</feature>
<evidence type="ECO:0000256" key="1">
    <source>
        <dbReference type="ARBA" id="ARBA00009005"/>
    </source>
</evidence>
<keyword evidence="3" id="KW-0645">Protease</keyword>
<evidence type="ECO:0000256" key="3">
    <source>
        <dbReference type="ARBA" id="ARBA00022807"/>
    </source>
</evidence>
<organism evidence="6 7">
    <name type="scientific">Phlebiopsis gigantea (strain 11061_1 CR5-6)</name>
    <name type="common">White-rot fungus</name>
    <name type="synonym">Peniophora gigantea</name>
    <dbReference type="NCBI Taxonomy" id="745531"/>
    <lineage>
        <taxon>Eukaryota</taxon>
        <taxon>Fungi</taxon>
        <taxon>Dikarya</taxon>
        <taxon>Basidiomycota</taxon>
        <taxon>Agaricomycotina</taxon>
        <taxon>Agaricomycetes</taxon>
        <taxon>Polyporales</taxon>
        <taxon>Phanerochaetaceae</taxon>
        <taxon>Phlebiopsis</taxon>
    </lineage>
</organism>
<keyword evidence="7" id="KW-1185">Reference proteome</keyword>
<dbReference type="PANTHER" id="PTHR48104">
    <property type="entry name" value="METACASPASE-4"/>
    <property type="match status" value="1"/>
</dbReference>
<protein>
    <recommendedName>
        <fullName evidence="5">Peptidase C14 caspase domain-containing protein</fullName>
    </recommendedName>
</protein>
<dbReference type="Pfam" id="PF00656">
    <property type="entry name" value="Peptidase_C14"/>
    <property type="match status" value="1"/>
</dbReference>
<dbReference type="SUPFAM" id="SSF52129">
    <property type="entry name" value="Caspase-like"/>
    <property type="match status" value="1"/>
</dbReference>
<evidence type="ECO:0000256" key="4">
    <source>
        <dbReference type="SAM" id="MobiDB-lite"/>
    </source>
</evidence>
<evidence type="ECO:0000259" key="5">
    <source>
        <dbReference type="Pfam" id="PF00656"/>
    </source>
</evidence>
<dbReference type="HOGENOM" id="CLU_029389_1_1_1"/>
<evidence type="ECO:0000256" key="2">
    <source>
        <dbReference type="ARBA" id="ARBA00022703"/>
    </source>
</evidence>
<dbReference type="PANTHER" id="PTHR48104:SF30">
    <property type="entry name" value="METACASPASE-1"/>
    <property type="match status" value="1"/>
</dbReference>
<proteinExistence type="inferred from homology"/>
<evidence type="ECO:0000313" key="7">
    <source>
        <dbReference type="Proteomes" id="UP000053257"/>
    </source>
</evidence>
<name>A0A0C3RVG2_PHLG1</name>
<dbReference type="InterPro" id="IPR011600">
    <property type="entry name" value="Pept_C14_caspase"/>
</dbReference>
<dbReference type="InterPro" id="IPR029030">
    <property type="entry name" value="Caspase-like_dom_sf"/>
</dbReference>
<feature type="compositionally biased region" description="Basic residues" evidence="4">
    <location>
        <begin position="86"/>
        <end position="106"/>
    </location>
</feature>